<proteinExistence type="predicted"/>
<keyword evidence="2" id="KW-0255">Endonuclease</keyword>
<dbReference type="InterPro" id="IPR047216">
    <property type="entry name" value="Endonuclease_DUF559_bact"/>
</dbReference>
<gene>
    <name evidence="2" type="ORF">OEG82_20035</name>
</gene>
<dbReference type="Pfam" id="PF04480">
    <property type="entry name" value="DUF559"/>
    <property type="match status" value="1"/>
</dbReference>
<dbReference type="EMBL" id="JAOVZQ010000001">
    <property type="protein sequence ID" value="MCY0096284.1"/>
    <property type="molecule type" value="Genomic_DNA"/>
</dbReference>
<keyword evidence="3" id="KW-1185">Reference proteome</keyword>
<accession>A0ABT3YKI5</accession>
<protein>
    <submittedName>
        <fullName evidence="2">Endonuclease domain-containing protein</fullName>
    </submittedName>
</protein>
<dbReference type="PANTHER" id="PTHR38590:SF1">
    <property type="entry name" value="BLL0828 PROTEIN"/>
    <property type="match status" value="1"/>
</dbReference>
<dbReference type="Gene3D" id="3.40.960.10">
    <property type="entry name" value="VSR Endonuclease"/>
    <property type="match status" value="1"/>
</dbReference>
<dbReference type="PANTHER" id="PTHR38590">
    <property type="entry name" value="BLL0828 PROTEIN"/>
    <property type="match status" value="1"/>
</dbReference>
<keyword evidence="2" id="KW-0540">Nuclease</keyword>
<name>A0ABT3YKI5_9HYPH</name>
<reference evidence="2" key="1">
    <citation type="submission" date="2022-10" db="EMBL/GenBank/DDBJ databases">
        <title>Hoeflea sp. J2-29, isolated from marine algae.</title>
        <authorList>
            <person name="Kristyanto S."/>
            <person name="Kim J.M."/>
            <person name="Jeon C.O."/>
        </authorList>
    </citation>
    <scope>NUCLEOTIDE SEQUENCE</scope>
    <source>
        <strain evidence="2">J2-29</strain>
    </source>
</reference>
<keyword evidence="2" id="KW-0378">Hydrolase</keyword>
<dbReference type="InterPro" id="IPR007569">
    <property type="entry name" value="DUF559"/>
</dbReference>
<evidence type="ECO:0000313" key="2">
    <source>
        <dbReference type="EMBL" id="MCY0096284.1"/>
    </source>
</evidence>
<dbReference type="RefSeq" id="WP_267614120.1">
    <property type="nucleotide sequence ID" value="NZ_JAOVZQ010000001.1"/>
</dbReference>
<comment type="caution">
    <text evidence="2">The sequence shown here is derived from an EMBL/GenBank/DDBJ whole genome shotgun (WGS) entry which is preliminary data.</text>
</comment>
<dbReference type="CDD" id="cd01038">
    <property type="entry name" value="Endonuclease_DUF559"/>
    <property type="match status" value="1"/>
</dbReference>
<organism evidence="2 3">
    <name type="scientific">Hoeflea ulvae</name>
    <dbReference type="NCBI Taxonomy" id="2983764"/>
    <lineage>
        <taxon>Bacteria</taxon>
        <taxon>Pseudomonadati</taxon>
        <taxon>Pseudomonadota</taxon>
        <taxon>Alphaproteobacteria</taxon>
        <taxon>Hyphomicrobiales</taxon>
        <taxon>Rhizobiaceae</taxon>
        <taxon>Hoeflea</taxon>
    </lineage>
</organism>
<dbReference type="SUPFAM" id="SSF52980">
    <property type="entry name" value="Restriction endonuclease-like"/>
    <property type="match status" value="1"/>
</dbReference>
<dbReference type="GO" id="GO:0004519">
    <property type="term" value="F:endonuclease activity"/>
    <property type="evidence" value="ECO:0007669"/>
    <property type="project" value="UniProtKB-KW"/>
</dbReference>
<feature type="domain" description="DUF559" evidence="1">
    <location>
        <begin position="18"/>
        <end position="123"/>
    </location>
</feature>
<dbReference type="InterPro" id="IPR011335">
    <property type="entry name" value="Restrct_endonuc-II-like"/>
</dbReference>
<dbReference type="Proteomes" id="UP001081283">
    <property type="component" value="Unassembled WGS sequence"/>
</dbReference>
<sequence>MRRPGEGVFATKPEPATRALARQMRKQPTDAEHLLWFELRNRQLNGFRFNRQVRIGPYICDFCCRNSKLIIELDDSQHALEEAKDARRTAWLTQNGYSVLRFWNDEVAFERAAVLETILAALEGRLKPPHPTQASAQLRFAVPSYPSPRRGEETEHP</sequence>
<evidence type="ECO:0000259" key="1">
    <source>
        <dbReference type="Pfam" id="PF04480"/>
    </source>
</evidence>
<evidence type="ECO:0000313" key="3">
    <source>
        <dbReference type="Proteomes" id="UP001081283"/>
    </source>
</evidence>